<keyword evidence="1" id="KW-0472">Membrane</keyword>
<reference evidence="2" key="1">
    <citation type="submission" date="2020-01" db="EMBL/GenBank/DDBJ databases">
        <authorList>
            <person name="Mishra B."/>
        </authorList>
    </citation>
    <scope>NUCLEOTIDE SEQUENCE [LARGE SCALE GENOMIC DNA]</scope>
</reference>
<evidence type="ECO:0000313" key="3">
    <source>
        <dbReference type="Proteomes" id="UP000467841"/>
    </source>
</evidence>
<protein>
    <submittedName>
        <fullName evidence="2">Uncharacterized protein</fullName>
    </submittedName>
</protein>
<sequence>MAKLEKIREKLTKCITYIGDMNTITTIVSIPGGLDANGHIRFGHQHQHTFYAETTFLLSVVNHCVINIDEALTQAQKIKSVQSTLFASQVLHWITAASALSTYICAFLLIYTDNNYHTKIIKTTDNVTNTRNWTSPF</sequence>
<keyword evidence="1" id="KW-0812">Transmembrane</keyword>
<dbReference type="AlphaFoldDB" id="A0A6D2KT58"/>
<accession>A0A6D2KT58</accession>
<comment type="caution">
    <text evidence="2">The sequence shown here is derived from an EMBL/GenBank/DDBJ whole genome shotgun (WGS) entry which is preliminary data.</text>
</comment>
<evidence type="ECO:0000313" key="2">
    <source>
        <dbReference type="EMBL" id="CAA7055183.1"/>
    </source>
</evidence>
<keyword evidence="1" id="KW-1133">Transmembrane helix</keyword>
<dbReference type="Proteomes" id="UP000467841">
    <property type="component" value="Unassembled WGS sequence"/>
</dbReference>
<name>A0A6D2KT58_9BRAS</name>
<proteinExistence type="predicted"/>
<feature type="transmembrane region" description="Helical" evidence="1">
    <location>
        <begin position="90"/>
        <end position="112"/>
    </location>
</feature>
<gene>
    <name evidence="2" type="ORF">MERR_LOCUS42419</name>
</gene>
<keyword evidence="3" id="KW-1185">Reference proteome</keyword>
<dbReference type="EMBL" id="CACVBM020001607">
    <property type="protein sequence ID" value="CAA7055183.1"/>
    <property type="molecule type" value="Genomic_DNA"/>
</dbReference>
<organism evidence="2 3">
    <name type="scientific">Microthlaspi erraticum</name>
    <dbReference type="NCBI Taxonomy" id="1685480"/>
    <lineage>
        <taxon>Eukaryota</taxon>
        <taxon>Viridiplantae</taxon>
        <taxon>Streptophyta</taxon>
        <taxon>Embryophyta</taxon>
        <taxon>Tracheophyta</taxon>
        <taxon>Spermatophyta</taxon>
        <taxon>Magnoliopsida</taxon>
        <taxon>eudicotyledons</taxon>
        <taxon>Gunneridae</taxon>
        <taxon>Pentapetalae</taxon>
        <taxon>rosids</taxon>
        <taxon>malvids</taxon>
        <taxon>Brassicales</taxon>
        <taxon>Brassicaceae</taxon>
        <taxon>Coluteocarpeae</taxon>
        <taxon>Microthlaspi</taxon>
    </lineage>
</organism>
<evidence type="ECO:0000256" key="1">
    <source>
        <dbReference type="SAM" id="Phobius"/>
    </source>
</evidence>